<reference evidence="2" key="1">
    <citation type="journal article" date="2015" name="Nature">
        <title>Complex archaea that bridge the gap between prokaryotes and eukaryotes.</title>
        <authorList>
            <person name="Spang A."/>
            <person name="Saw J.H."/>
            <person name="Jorgensen S.L."/>
            <person name="Zaremba-Niedzwiedzka K."/>
            <person name="Martijn J."/>
            <person name="Lind A.E."/>
            <person name="van Eijk R."/>
            <person name="Schleper C."/>
            <person name="Guy L."/>
            <person name="Ettema T.J."/>
        </authorList>
    </citation>
    <scope>NUCLEOTIDE SEQUENCE</scope>
</reference>
<sequence>MCGEIDEQVQVGQDLLEQLRVMARMRDLPPLGGANGDGGPAPTDLASPQGRAAYMEAVFQEGLTRSMTGVAAAQEDETVDALASQAIALARLAGFLAGQLPPEADLFRALVEALSVGHAEPHRLAAEHRAEQDRQHGHSHDHGEDHGHSHSHNNGHDHSH</sequence>
<proteinExistence type="predicted"/>
<name>A0A0F9MTE8_9ZZZZ</name>
<dbReference type="EMBL" id="LAZR01009456">
    <property type="protein sequence ID" value="KKM72507.1"/>
    <property type="molecule type" value="Genomic_DNA"/>
</dbReference>
<evidence type="ECO:0000256" key="1">
    <source>
        <dbReference type="SAM" id="MobiDB-lite"/>
    </source>
</evidence>
<gene>
    <name evidence="2" type="ORF">LCGC14_1419800</name>
</gene>
<feature type="region of interest" description="Disordered" evidence="1">
    <location>
        <begin position="125"/>
        <end position="160"/>
    </location>
</feature>
<evidence type="ECO:0000313" key="2">
    <source>
        <dbReference type="EMBL" id="KKM72507.1"/>
    </source>
</evidence>
<dbReference type="AlphaFoldDB" id="A0A0F9MTE8"/>
<protein>
    <submittedName>
        <fullName evidence="2">Uncharacterized protein</fullName>
    </submittedName>
</protein>
<accession>A0A0F9MTE8</accession>
<comment type="caution">
    <text evidence="2">The sequence shown here is derived from an EMBL/GenBank/DDBJ whole genome shotgun (WGS) entry which is preliminary data.</text>
</comment>
<organism evidence="2">
    <name type="scientific">marine sediment metagenome</name>
    <dbReference type="NCBI Taxonomy" id="412755"/>
    <lineage>
        <taxon>unclassified sequences</taxon>
        <taxon>metagenomes</taxon>
        <taxon>ecological metagenomes</taxon>
    </lineage>
</organism>